<feature type="transmembrane region" description="Helical" evidence="7">
    <location>
        <begin position="488"/>
        <end position="512"/>
    </location>
</feature>
<keyword evidence="2" id="KW-0813">Transport</keyword>
<feature type="transmembrane region" description="Helical" evidence="7">
    <location>
        <begin position="168"/>
        <end position="192"/>
    </location>
</feature>
<dbReference type="eggNOG" id="KOG2533">
    <property type="taxonomic scope" value="Eukaryota"/>
</dbReference>
<evidence type="ECO:0000256" key="1">
    <source>
        <dbReference type="ARBA" id="ARBA00004141"/>
    </source>
</evidence>
<dbReference type="InterPro" id="IPR036259">
    <property type="entry name" value="MFS_trans_sf"/>
</dbReference>
<feature type="domain" description="Major facilitator superfamily (MFS) profile" evidence="8">
    <location>
        <begin position="77"/>
        <end position="581"/>
    </location>
</feature>
<evidence type="ECO:0000259" key="8">
    <source>
        <dbReference type="PROSITE" id="PS50850"/>
    </source>
</evidence>
<evidence type="ECO:0000256" key="6">
    <source>
        <dbReference type="SAM" id="MobiDB-lite"/>
    </source>
</evidence>
<comment type="subcellular location">
    <subcellularLocation>
        <location evidence="1">Membrane</location>
        <topology evidence="1">Multi-pass membrane protein</topology>
    </subcellularLocation>
</comment>
<evidence type="ECO:0000256" key="7">
    <source>
        <dbReference type="SAM" id="Phobius"/>
    </source>
</evidence>
<feature type="transmembrane region" description="Helical" evidence="7">
    <location>
        <begin position="394"/>
        <end position="418"/>
    </location>
</feature>
<sequence length="646" mass="71822">MPGGESDYELAKLSSGPDILEELEEAAAEDMTTSRRCHGPSNEEQQTLIGGRHVKNTKNDSNASLDRRTVRKLDTILLPFLALLFLLNSLDKSNIGNAETAGFTHDTGLSRNDVNTSMAVFFFVFVLLQPVGAALGRRFGMRRYVPICMSIWGLMTILHIFVTERWHLIVLRVMLAVLEAGFYPTTVSYMSLFYTKYEFAFRLGFFYGMSAVSGMLGGVLSWAVFSHFDGHDGGDGGGSPSLPPTRRHEDRPDGLKSWEILFLIEGCMTMAVALIGFFWLPRSAQTAWFLTREERDHAEQRMLADTLAIVEPHKSNEDSPSGEDTFGGDESHHPQSMHTHREETADHDHDQLLGGNDGHEALRRTASGVPVQPITEDSGLSKQDILSAVFNYKIWHLLFVNILSAIPATAFGVLLPILVKELSPSLNLSPAASNLLSAPPFAFGAVALFAFTIWSDRSRQRLIPILCGLLLLLVGLMMTILSPVENYWLRYFSLCVLLSGSYIASPLTVAWLANNTPEPGKRAILLGINGWGNLAGCFMSVLFTPAGEETGYYRSFLILLICVLISFAGFVAFRAFLIRENRFRDSVLQRWSDEAKEREELKGDLPAPDHFGQRLARKLGLIMLARRAGSEEARTGDQKITYRYTL</sequence>
<reference evidence="9 10" key="2">
    <citation type="journal article" date="2012" name="PLoS Pathog.">
        <title>Diverse lifestyles and strategies of plant pathogenesis encoded in the genomes of eighteen Dothideomycetes fungi.</title>
        <authorList>
            <person name="Ohm R.A."/>
            <person name="Feau N."/>
            <person name="Henrissat B."/>
            <person name="Schoch C.L."/>
            <person name="Horwitz B.A."/>
            <person name="Barry K.W."/>
            <person name="Condon B.J."/>
            <person name="Copeland A.C."/>
            <person name="Dhillon B."/>
            <person name="Glaser F."/>
            <person name="Hesse C.N."/>
            <person name="Kosti I."/>
            <person name="LaButti K."/>
            <person name="Lindquist E.A."/>
            <person name="Lucas S."/>
            <person name="Salamov A.A."/>
            <person name="Bradshaw R.E."/>
            <person name="Ciuffetti L."/>
            <person name="Hamelin R.C."/>
            <person name="Kema G.H.J."/>
            <person name="Lawrence C."/>
            <person name="Scott J.A."/>
            <person name="Spatafora J.W."/>
            <person name="Turgeon B.G."/>
            <person name="de Wit P.J.G.M."/>
            <person name="Zhong S."/>
            <person name="Goodwin S.B."/>
            <person name="Grigoriev I.V."/>
        </authorList>
    </citation>
    <scope>NUCLEOTIDE SEQUENCE [LARGE SCALE GENOMIC DNA]</scope>
    <source>
        <strain evidence="10">NZE10 / CBS 128990</strain>
    </source>
</reference>
<feature type="compositionally biased region" description="Basic and acidic residues" evidence="6">
    <location>
        <begin position="329"/>
        <end position="359"/>
    </location>
</feature>
<dbReference type="SUPFAM" id="SSF103473">
    <property type="entry name" value="MFS general substrate transporter"/>
    <property type="match status" value="1"/>
</dbReference>
<evidence type="ECO:0000256" key="5">
    <source>
        <dbReference type="ARBA" id="ARBA00023136"/>
    </source>
</evidence>
<feature type="transmembrane region" description="Helical" evidence="7">
    <location>
        <begin position="118"/>
        <end position="136"/>
    </location>
</feature>
<dbReference type="PANTHER" id="PTHR43791">
    <property type="entry name" value="PERMEASE-RELATED"/>
    <property type="match status" value="1"/>
</dbReference>
<dbReference type="GO" id="GO:0016020">
    <property type="term" value="C:membrane"/>
    <property type="evidence" value="ECO:0007669"/>
    <property type="project" value="UniProtKB-SubCell"/>
</dbReference>
<dbReference type="InterPro" id="IPR011701">
    <property type="entry name" value="MFS"/>
</dbReference>
<evidence type="ECO:0000313" key="10">
    <source>
        <dbReference type="Proteomes" id="UP000016933"/>
    </source>
</evidence>
<keyword evidence="10" id="KW-1185">Reference proteome</keyword>
<feature type="transmembrane region" description="Helical" evidence="7">
    <location>
        <begin position="143"/>
        <end position="162"/>
    </location>
</feature>
<organism evidence="9 10">
    <name type="scientific">Dothistroma septosporum (strain NZE10 / CBS 128990)</name>
    <name type="common">Red band needle blight fungus</name>
    <name type="synonym">Mycosphaerella pini</name>
    <dbReference type="NCBI Taxonomy" id="675120"/>
    <lineage>
        <taxon>Eukaryota</taxon>
        <taxon>Fungi</taxon>
        <taxon>Dikarya</taxon>
        <taxon>Ascomycota</taxon>
        <taxon>Pezizomycotina</taxon>
        <taxon>Dothideomycetes</taxon>
        <taxon>Dothideomycetidae</taxon>
        <taxon>Mycosphaerellales</taxon>
        <taxon>Mycosphaerellaceae</taxon>
        <taxon>Dothistroma</taxon>
    </lineage>
</organism>
<protein>
    <recommendedName>
        <fullName evidence="8">Major facilitator superfamily (MFS) profile domain-containing protein</fullName>
    </recommendedName>
</protein>
<dbReference type="Proteomes" id="UP000016933">
    <property type="component" value="Unassembled WGS sequence"/>
</dbReference>
<feature type="transmembrane region" description="Helical" evidence="7">
    <location>
        <begin position="204"/>
        <end position="225"/>
    </location>
</feature>
<reference evidence="10" key="1">
    <citation type="journal article" date="2012" name="PLoS Genet.">
        <title>The genomes of the fungal plant pathogens Cladosporium fulvum and Dothistroma septosporum reveal adaptation to different hosts and lifestyles but also signatures of common ancestry.</title>
        <authorList>
            <person name="de Wit P.J.G.M."/>
            <person name="van der Burgt A."/>
            <person name="Oekmen B."/>
            <person name="Stergiopoulos I."/>
            <person name="Abd-Elsalam K.A."/>
            <person name="Aerts A.L."/>
            <person name="Bahkali A.H."/>
            <person name="Beenen H.G."/>
            <person name="Chettri P."/>
            <person name="Cox M.P."/>
            <person name="Datema E."/>
            <person name="de Vries R.P."/>
            <person name="Dhillon B."/>
            <person name="Ganley A.R."/>
            <person name="Griffiths S.A."/>
            <person name="Guo Y."/>
            <person name="Hamelin R.C."/>
            <person name="Henrissat B."/>
            <person name="Kabir M.S."/>
            <person name="Jashni M.K."/>
            <person name="Kema G."/>
            <person name="Klaubauf S."/>
            <person name="Lapidus A."/>
            <person name="Levasseur A."/>
            <person name="Lindquist E."/>
            <person name="Mehrabi R."/>
            <person name="Ohm R.A."/>
            <person name="Owen T.J."/>
            <person name="Salamov A."/>
            <person name="Schwelm A."/>
            <person name="Schijlen E."/>
            <person name="Sun H."/>
            <person name="van den Burg H.A."/>
            <person name="van Ham R.C.H.J."/>
            <person name="Zhang S."/>
            <person name="Goodwin S.B."/>
            <person name="Grigoriev I.V."/>
            <person name="Collemare J."/>
            <person name="Bradshaw R.E."/>
        </authorList>
    </citation>
    <scope>NUCLEOTIDE SEQUENCE [LARGE SCALE GENOMIC DNA]</scope>
    <source>
        <strain evidence="10">NZE10 / CBS 128990</strain>
    </source>
</reference>
<evidence type="ECO:0000313" key="9">
    <source>
        <dbReference type="EMBL" id="EME48569.1"/>
    </source>
</evidence>
<keyword evidence="3 7" id="KW-0812">Transmembrane</keyword>
<gene>
    <name evidence="9" type="ORF">DOTSEDRAFT_67572</name>
</gene>
<evidence type="ECO:0000256" key="4">
    <source>
        <dbReference type="ARBA" id="ARBA00022989"/>
    </source>
</evidence>
<feature type="transmembrane region" description="Helical" evidence="7">
    <location>
        <begin position="462"/>
        <end position="482"/>
    </location>
</feature>
<evidence type="ECO:0000256" key="3">
    <source>
        <dbReference type="ARBA" id="ARBA00022692"/>
    </source>
</evidence>
<feature type="transmembrane region" description="Helical" evidence="7">
    <location>
        <begin position="260"/>
        <end position="280"/>
    </location>
</feature>
<feature type="transmembrane region" description="Helical" evidence="7">
    <location>
        <begin position="524"/>
        <end position="544"/>
    </location>
</feature>
<proteinExistence type="predicted"/>
<dbReference type="OMA" id="FYTRYEF"/>
<keyword evidence="4 7" id="KW-1133">Transmembrane helix</keyword>
<dbReference type="PROSITE" id="PS50850">
    <property type="entry name" value="MFS"/>
    <property type="match status" value="1"/>
</dbReference>
<feature type="region of interest" description="Disordered" evidence="6">
    <location>
        <begin position="27"/>
        <end position="46"/>
    </location>
</feature>
<dbReference type="Pfam" id="PF07690">
    <property type="entry name" value="MFS_1"/>
    <property type="match status" value="2"/>
</dbReference>
<dbReference type="PANTHER" id="PTHR43791:SF21">
    <property type="entry name" value="MAJOR FACILITATOR SUPERFAMILY (MFS) PROFILE DOMAIN-CONTAINING PROTEIN"/>
    <property type="match status" value="1"/>
</dbReference>
<dbReference type="AlphaFoldDB" id="N1Q278"/>
<accession>N1Q278</accession>
<name>N1Q278_DOTSN</name>
<dbReference type="OrthoDB" id="2985014at2759"/>
<dbReference type="InterPro" id="IPR020846">
    <property type="entry name" value="MFS_dom"/>
</dbReference>
<dbReference type="GO" id="GO:0022857">
    <property type="term" value="F:transmembrane transporter activity"/>
    <property type="evidence" value="ECO:0007669"/>
    <property type="project" value="InterPro"/>
</dbReference>
<evidence type="ECO:0000256" key="2">
    <source>
        <dbReference type="ARBA" id="ARBA00022448"/>
    </source>
</evidence>
<dbReference type="Gene3D" id="1.20.1250.20">
    <property type="entry name" value="MFS general substrate transporter like domains"/>
    <property type="match status" value="2"/>
</dbReference>
<dbReference type="EMBL" id="KB446535">
    <property type="protein sequence ID" value="EME48569.1"/>
    <property type="molecule type" value="Genomic_DNA"/>
</dbReference>
<keyword evidence="5 7" id="KW-0472">Membrane</keyword>
<feature type="region of interest" description="Disordered" evidence="6">
    <location>
        <begin position="310"/>
        <end position="359"/>
    </location>
</feature>
<feature type="transmembrane region" description="Helical" evidence="7">
    <location>
        <begin position="438"/>
        <end position="455"/>
    </location>
</feature>
<feature type="transmembrane region" description="Helical" evidence="7">
    <location>
        <begin position="556"/>
        <end position="577"/>
    </location>
</feature>
<dbReference type="HOGENOM" id="CLU_001265_0_1_1"/>